<dbReference type="InterPro" id="IPR036872">
    <property type="entry name" value="CH_dom_sf"/>
</dbReference>
<gene>
    <name evidence="2" type="ORF">CDAUBV1_LOCUS14825</name>
</gene>
<dbReference type="InterPro" id="IPR000557">
    <property type="entry name" value="Calponin_repeat"/>
</dbReference>
<evidence type="ECO:0000256" key="1">
    <source>
        <dbReference type="ARBA" id="ARBA00009631"/>
    </source>
</evidence>
<evidence type="ECO:0000313" key="3">
    <source>
        <dbReference type="Proteomes" id="UP001497525"/>
    </source>
</evidence>
<comment type="similarity">
    <text evidence="1">Belongs to the calponin family.</text>
</comment>
<dbReference type="GO" id="GO:0015629">
    <property type="term" value="C:actin cytoskeleton"/>
    <property type="evidence" value="ECO:0007669"/>
    <property type="project" value="TreeGrafter"/>
</dbReference>
<accession>A0AAV2TTU7</accession>
<dbReference type="PANTHER" id="PTHR47385">
    <property type="entry name" value="CALPONIN"/>
    <property type="match status" value="1"/>
</dbReference>
<protein>
    <recommendedName>
        <fullName evidence="4">Calponin-homology (CH) domain-containing protein</fullName>
    </recommendedName>
</protein>
<dbReference type="GO" id="GO:0007015">
    <property type="term" value="P:actin filament organization"/>
    <property type="evidence" value="ECO:0007669"/>
    <property type="project" value="TreeGrafter"/>
</dbReference>
<dbReference type="AlphaFoldDB" id="A0AAV2TTU7"/>
<dbReference type="Proteomes" id="UP001497525">
    <property type="component" value="Unassembled WGS sequence"/>
</dbReference>
<dbReference type="PANTHER" id="PTHR47385:SF14">
    <property type="entry name" value="TRANSGELIN"/>
    <property type="match status" value="1"/>
</dbReference>
<dbReference type="PROSITE" id="PS51122">
    <property type="entry name" value="CALPONIN_2"/>
    <property type="match status" value="1"/>
</dbReference>
<sequence length="222" mass="24888">MASELRAGKSGFAREVQQKLAEKFNQEEAAKTLRWIRLLPKPADTPEAYLEAVEKIPEDIKTVDCDAYAGYLSNGLVLGYLVACLDPDFVQKLKTVKTWQVSDKPAFETSRQRDRIGSFLKFTAAYGVDPAFQFQTDQLYESTNLTQVVVCLSQLGVEAQTKPDFKGPQDYWMHKHKENKRQFTEEQLRSGEKVIGLQMGTAAGANASGISFGAHRHITDSY</sequence>
<dbReference type="SUPFAM" id="SSF47576">
    <property type="entry name" value="Calponin-homology domain, CH-domain"/>
    <property type="match status" value="1"/>
</dbReference>
<evidence type="ECO:0000313" key="2">
    <source>
        <dbReference type="EMBL" id="CAL5139710.1"/>
    </source>
</evidence>
<dbReference type="InterPro" id="IPR050606">
    <property type="entry name" value="Calponin-like"/>
</dbReference>
<dbReference type="GO" id="GO:0051015">
    <property type="term" value="F:actin filament binding"/>
    <property type="evidence" value="ECO:0007669"/>
    <property type="project" value="TreeGrafter"/>
</dbReference>
<dbReference type="Pfam" id="PF00402">
    <property type="entry name" value="Calponin"/>
    <property type="match status" value="1"/>
</dbReference>
<reference evidence="2" key="1">
    <citation type="submission" date="2024-06" db="EMBL/GenBank/DDBJ databases">
        <authorList>
            <person name="Liu X."/>
            <person name="Lenzi L."/>
            <person name="Haldenby T S."/>
            <person name="Uol C."/>
        </authorList>
    </citation>
    <scope>NUCLEOTIDE SEQUENCE</scope>
</reference>
<dbReference type="Gene3D" id="1.10.418.10">
    <property type="entry name" value="Calponin-like domain"/>
    <property type="match status" value="1"/>
</dbReference>
<dbReference type="EMBL" id="CAXLJL010000623">
    <property type="protein sequence ID" value="CAL5139710.1"/>
    <property type="molecule type" value="Genomic_DNA"/>
</dbReference>
<organism evidence="2 3">
    <name type="scientific">Calicophoron daubneyi</name>
    <name type="common">Rumen fluke</name>
    <name type="synonym">Paramphistomum daubneyi</name>
    <dbReference type="NCBI Taxonomy" id="300641"/>
    <lineage>
        <taxon>Eukaryota</taxon>
        <taxon>Metazoa</taxon>
        <taxon>Spiralia</taxon>
        <taxon>Lophotrochozoa</taxon>
        <taxon>Platyhelminthes</taxon>
        <taxon>Trematoda</taxon>
        <taxon>Digenea</taxon>
        <taxon>Plagiorchiida</taxon>
        <taxon>Pronocephalata</taxon>
        <taxon>Paramphistomoidea</taxon>
        <taxon>Paramphistomidae</taxon>
        <taxon>Calicophoron</taxon>
    </lineage>
</organism>
<comment type="caution">
    <text evidence="2">The sequence shown here is derived from an EMBL/GenBank/DDBJ whole genome shotgun (WGS) entry which is preliminary data.</text>
</comment>
<evidence type="ECO:0008006" key="4">
    <source>
        <dbReference type="Google" id="ProtNLM"/>
    </source>
</evidence>
<name>A0AAV2TTU7_CALDB</name>
<proteinExistence type="inferred from homology"/>